<keyword evidence="1 4" id="KW-0808">Transferase</keyword>
<dbReference type="InterPro" id="IPR022488">
    <property type="entry name" value="PPK2-related"/>
</dbReference>
<gene>
    <name evidence="4" type="ORF">AVDCRST_MAG72-599</name>
</gene>
<dbReference type="Gene3D" id="3.40.50.300">
    <property type="entry name" value="P-loop containing nucleotide triphosphate hydrolases"/>
    <property type="match status" value="1"/>
</dbReference>
<dbReference type="EC" id="2.-.-.-" evidence="4"/>
<dbReference type="Pfam" id="PF03976">
    <property type="entry name" value="PPK2"/>
    <property type="match status" value="1"/>
</dbReference>
<dbReference type="AlphaFoldDB" id="A0A6J4LQK0"/>
<dbReference type="PANTHER" id="PTHR34383">
    <property type="entry name" value="POLYPHOSPHATE:AMP PHOSPHOTRANSFERASE-RELATED"/>
    <property type="match status" value="1"/>
</dbReference>
<sequence length="286" mass="32273">MAKTKKKQPSVLQTLTLPRRSVRLADHDSRATPGFSGDKAEGKASLDELGGELADLQERLYAQGRSGGKRSVLLVLQGMDTSGKGGVMRHVGGLFDPQGVHLKAFGPPSAEERRKGFLWRIRQQLPEPGRIGVFDRSHYEDVLVARVRGLSSAATIEKRYDAINTFEERLVGSGTIVVKAMLHISPDEQKERLLARLDDPTKYWKYNPGDLQERALWPEYQKAYEIALQRCNTKAAPWLVVPADRKWYRNWAIASILLETLRGMDLQWPPGDFDVDEQRRLLTESP</sequence>
<dbReference type="InterPro" id="IPR027417">
    <property type="entry name" value="P-loop_NTPase"/>
</dbReference>
<dbReference type="EMBL" id="CADCUJ010000025">
    <property type="protein sequence ID" value="CAA9337239.1"/>
    <property type="molecule type" value="Genomic_DNA"/>
</dbReference>
<dbReference type="GO" id="GO:0008976">
    <property type="term" value="F:polyphosphate kinase activity"/>
    <property type="evidence" value="ECO:0007669"/>
    <property type="project" value="InterPro"/>
</dbReference>
<reference evidence="4" key="1">
    <citation type="submission" date="2020-02" db="EMBL/GenBank/DDBJ databases">
        <authorList>
            <person name="Meier V. D."/>
        </authorList>
    </citation>
    <scope>NUCLEOTIDE SEQUENCE</scope>
    <source>
        <strain evidence="4">AVDCRST_MAG72</strain>
    </source>
</reference>
<dbReference type="InterPro" id="IPR022300">
    <property type="entry name" value="PPK2-rel_1"/>
</dbReference>
<dbReference type="NCBIfam" id="TIGR03709">
    <property type="entry name" value="PPK2_rel_1"/>
    <property type="match status" value="1"/>
</dbReference>
<name>A0A6J4LQK0_9ACTN</name>
<dbReference type="InterPro" id="IPR016898">
    <property type="entry name" value="Polyphosphate_phosphotransfera"/>
</dbReference>
<evidence type="ECO:0000256" key="2">
    <source>
        <dbReference type="ARBA" id="ARBA00022777"/>
    </source>
</evidence>
<protein>
    <submittedName>
        <fullName evidence="4">Polyphosphate kinase 2</fullName>
        <ecNumber evidence="4">2.-.-.-</ecNumber>
    </submittedName>
</protein>
<dbReference type="SUPFAM" id="SSF52540">
    <property type="entry name" value="P-loop containing nucleoside triphosphate hydrolases"/>
    <property type="match status" value="1"/>
</dbReference>
<evidence type="ECO:0000313" key="4">
    <source>
        <dbReference type="EMBL" id="CAA9337239.1"/>
    </source>
</evidence>
<dbReference type="PIRSF" id="PIRSF028756">
    <property type="entry name" value="PPK2_prd"/>
    <property type="match status" value="1"/>
</dbReference>
<keyword evidence="2 4" id="KW-0418">Kinase</keyword>
<dbReference type="PANTHER" id="PTHR34383:SF3">
    <property type="entry name" value="POLYPHOSPHATE:AMP PHOSPHOTRANSFERASE"/>
    <property type="match status" value="1"/>
</dbReference>
<proteinExistence type="predicted"/>
<feature type="domain" description="Polyphosphate kinase-2-related" evidence="3">
    <location>
        <begin position="38"/>
        <end position="265"/>
    </location>
</feature>
<evidence type="ECO:0000256" key="1">
    <source>
        <dbReference type="ARBA" id="ARBA00022679"/>
    </source>
</evidence>
<evidence type="ECO:0000259" key="3">
    <source>
        <dbReference type="Pfam" id="PF03976"/>
    </source>
</evidence>
<organism evidence="4">
    <name type="scientific">uncultured Nocardioidaceae bacterium</name>
    <dbReference type="NCBI Taxonomy" id="253824"/>
    <lineage>
        <taxon>Bacteria</taxon>
        <taxon>Bacillati</taxon>
        <taxon>Actinomycetota</taxon>
        <taxon>Actinomycetes</taxon>
        <taxon>Propionibacteriales</taxon>
        <taxon>Nocardioidaceae</taxon>
        <taxon>environmental samples</taxon>
    </lineage>
</organism>
<dbReference type="GO" id="GO:0006797">
    <property type="term" value="P:polyphosphate metabolic process"/>
    <property type="evidence" value="ECO:0007669"/>
    <property type="project" value="InterPro"/>
</dbReference>
<accession>A0A6J4LQK0</accession>